<dbReference type="Gene3D" id="1.10.150.240">
    <property type="entry name" value="Putative phosphatase, domain 2"/>
    <property type="match status" value="1"/>
</dbReference>
<accession>A0A7W7Y211</accession>
<comment type="caution">
    <text evidence="1">The sequence shown here is derived from an EMBL/GenBank/DDBJ whole genome shotgun (WGS) entry which is preliminary data.</text>
</comment>
<sequence length="224" mass="24655">MPEHGCQPPRAGYRLLIFDFDGTLADTFPFFLRTMDVLADEFGFRRIGAHEVDGLRGCGARQMLRHVGLPLWKMPRVAARFIQLMSARIDEVALFDGIDRLLPRLAAHGCELAVVTSNSRDNVRRVLGEDTDALFAHHECGAAIFGKRARLERVVRRSGVAREQVLCIGDELRDAEAARAAGLAFGAVGWGYTRLDALRAHAPEVVFERVEDIAGHIIAATPAA</sequence>
<dbReference type="InterPro" id="IPR041492">
    <property type="entry name" value="HAD_2"/>
</dbReference>
<evidence type="ECO:0000313" key="1">
    <source>
        <dbReference type="EMBL" id="MBB5016671.1"/>
    </source>
</evidence>
<keyword evidence="1" id="KW-0378">Hydrolase</keyword>
<dbReference type="InterPro" id="IPR036412">
    <property type="entry name" value="HAD-like_sf"/>
</dbReference>
<dbReference type="GO" id="GO:0008967">
    <property type="term" value="F:phosphoglycolate phosphatase activity"/>
    <property type="evidence" value="ECO:0007669"/>
    <property type="project" value="UniProtKB-EC"/>
</dbReference>
<reference evidence="1 2" key="1">
    <citation type="submission" date="2020-08" db="EMBL/GenBank/DDBJ databases">
        <title>Genomic Encyclopedia of Type Strains, Phase IV (KMG-IV): sequencing the most valuable type-strain genomes for metagenomic binning, comparative biology and taxonomic classification.</title>
        <authorList>
            <person name="Goeker M."/>
        </authorList>
    </citation>
    <scope>NUCLEOTIDE SEQUENCE [LARGE SCALE GENOMIC DNA]</scope>
    <source>
        <strain evidence="1 2">DSM 25897</strain>
    </source>
</reference>
<dbReference type="EMBL" id="JACHHX010000028">
    <property type="protein sequence ID" value="MBB5016671.1"/>
    <property type="molecule type" value="Genomic_DNA"/>
</dbReference>
<dbReference type="GO" id="GO:0005829">
    <property type="term" value="C:cytosol"/>
    <property type="evidence" value="ECO:0007669"/>
    <property type="project" value="TreeGrafter"/>
</dbReference>
<dbReference type="PANTHER" id="PTHR43434:SF13">
    <property type="entry name" value="PHOSPHOGLYCOLATE PHOSPHATASE"/>
    <property type="match status" value="1"/>
</dbReference>
<protein>
    <submittedName>
        <fullName evidence="1">Phosphoglycolate phosphatase</fullName>
        <ecNumber evidence="1">3.1.3.18</ecNumber>
    </submittedName>
</protein>
<dbReference type="Proteomes" id="UP000519004">
    <property type="component" value="Unassembled WGS sequence"/>
</dbReference>
<dbReference type="InterPro" id="IPR023214">
    <property type="entry name" value="HAD_sf"/>
</dbReference>
<proteinExistence type="predicted"/>
<evidence type="ECO:0000313" key="2">
    <source>
        <dbReference type="Proteomes" id="UP000519004"/>
    </source>
</evidence>
<dbReference type="InterPro" id="IPR050155">
    <property type="entry name" value="HAD-like_hydrolase_sf"/>
</dbReference>
<dbReference type="AlphaFoldDB" id="A0A7W7Y211"/>
<keyword evidence="2" id="KW-1185">Reference proteome</keyword>
<name>A0A7W7Y211_9GAMM</name>
<dbReference type="EC" id="3.1.3.18" evidence="1"/>
<dbReference type="SFLD" id="SFLDG01129">
    <property type="entry name" value="C1.5:_HAD__Beta-PGM__Phosphata"/>
    <property type="match status" value="1"/>
</dbReference>
<dbReference type="RefSeq" id="WP_183949332.1">
    <property type="nucleotide sequence ID" value="NZ_JACHHX010000028.1"/>
</dbReference>
<dbReference type="PANTHER" id="PTHR43434">
    <property type="entry name" value="PHOSPHOGLYCOLATE PHOSPHATASE"/>
    <property type="match status" value="1"/>
</dbReference>
<dbReference type="Gene3D" id="3.40.50.1000">
    <property type="entry name" value="HAD superfamily/HAD-like"/>
    <property type="match status" value="1"/>
</dbReference>
<dbReference type="SFLD" id="SFLDS00003">
    <property type="entry name" value="Haloacid_Dehalogenase"/>
    <property type="match status" value="1"/>
</dbReference>
<dbReference type="SUPFAM" id="SSF56784">
    <property type="entry name" value="HAD-like"/>
    <property type="match status" value="1"/>
</dbReference>
<dbReference type="InterPro" id="IPR023198">
    <property type="entry name" value="PGP-like_dom2"/>
</dbReference>
<organism evidence="1 2">
    <name type="scientific">Rehaibacterium terrae</name>
    <dbReference type="NCBI Taxonomy" id="1341696"/>
    <lineage>
        <taxon>Bacteria</taxon>
        <taxon>Pseudomonadati</taxon>
        <taxon>Pseudomonadota</taxon>
        <taxon>Gammaproteobacteria</taxon>
        <taxon>Lysobacterales</taxon>
        <taxon>Lysobacteraceae</taxon>
        <taxon>Rehaibacterium</taxon>
    </lineage>
</organism>
<dbReference type="GO" id="GO:0006281">
    <property type="term" value="P:DNA repair"/>
    <property type="evidence" value="ECO:0007669"/>
    <property type="project" value="TreeGrafter"/>
</dbReference>
<gene>
    <name evidence="1" type="ORF">HNQ58_002594</name>
</gene>
<dbReference type="Pfam" id="PF13419">
    <property type="entry name" value="HAD_2"/>
    <property type="match status" value="1"/>
</dbReference>